<dbReference type="GO" id="GO:0008270">
    <property type="term" value="F:zinc ion binding"/>
    <property type="evidence" value="ECO:0007669"/>
    <property type="project" value="UniProtKB-KW"/>
</dbReference>
<evidence type="ECO:0000313" key="7">
    <source>
        <dbReference type="Proteomes" id="UP000799750"/>
    </source>
</evidence>
<sequence length="469" mass="54986">MASVTPTSSIAAQVTQAMINRFLEDSLSYANNPNAALRGIDIFVRKVWAEPRDKWPTEIHRDVERTRSSSADILETFATYRENDSLYDQAARIPTSEMERVQGFLEEGVHRWRPNYNRIMFLALLRREQRPYVGLSSNVLRLTEDYLKNFNWHHLRRKWEPHVRRLNEQGRNIEDYFYEACYDGNREWPADKVEFLTLTNCFWQLIFQGVNWSVDGSLIPPAIFLMMGMQDELQHIRDLEEMGETWADERAEPWVEECRRDLRRDCTLIFQLLSRPLRKIRDDLAVLGRRELQKVRIISKHSFVEIHNEDWSILDMVTSPTTPGPGNCDICLEAHNAANWVKTNKCSHIFGRECLRAWFASRNTCPMCREVFTVPADRLRSEIFLTPRHDSPLLRPMLAFLAMCRTLKNFGPLVNEIFHHTRGLGQDLFPDSCEVIVTIFELFYEIMALSPELRRPMREFGINFGQLPG</sequence>
<keyword evidence="7" id="KW-1185">Reference proteome</keyword>
<evidence type="ECO:0000256" key="4">
    <source>
        <dbReference type="PROSITE-ProRule" id="PRU00175"/>
    </source>
</evidence>
<dbReference type="InterPro" id="IPR053238">
    <property type="entry name" value="RING-H2_zinc_finger"/>
</dbReference>
<evidence type="ECO:0000256" key="3">
    <source>
        <dbReference type="ARBA" id="ARBA00022833"/>
    </source>
</evidence>
<reference evidence="6" key="1">
    <citation type="journal article" date="2020" name="Stud. Mycol.">
        <title>101 Dothideomycetes genomes: a test case for predicting lifestyles and emergence of pathogens.</title>
        <authorList>
            <person name="Haridas S."/>
            <person name="Albert R."/>
            <person name="Binder M."/>
            <person name="Bloem J."/>
            <person name="Labutti K."/>
            <person name="Salamov A."/>
            <person name="Andreopoulos B."/>
            <person name="Baker S."/>
            <person name="Barry K."/>
            <person name="Bills G."/>
            <person name="Bluhm B."/>
            <person name="Cannon C."/>
            <person name="Castanera R."/>
            <person name="Culley D."/>
            <person name="Daum C."/>
            <person name="Ezra D."/>
            <person name="Gonzalez J."/>
            <person name="Henrissat B."/>
            <person name="Kuo A."/>
            <person name="Liang C."/>
            <person name="Lipzen A."/>
            <person name="Lutzoni F."/>
            <person name="Magnuson J."/>
            <person name="Mondo S."/>
            <person name="Nolan M."/>
            <person name="Ohm R."/>
            <person name="Pangilinan J."/>
            <person name="Park H.-J."/>
            <person name="Ramirez L."/>
            <person name="Alfaro M."/>
            <person name="Sun H."/>
            <person name="Tritt A."/>
            <person name="Yoshinaga Y."/>
            <person name="Zwiers L.-H."/>
            <person name="Turgeon B."/>
            <person name="Goodwin S."/>
            <person name="Spatafora J."/>
            <person name="Crous P."/>
            <person name="Grigoriev I."/>
        </authorList>
    </citation>
    <scope>NUCLEOTIDE SEQUENCE</scope>
    <source>
        <strain evidence="6">CBS 269.34</strain>
    </source>
</reference>
<keyword evidence="2 4" id="KW-0863">Zinc-finger</keyword>
<name>A0A6A6QYY2_9PEZI</name>
<keyword evidence="3" id="KW-0862">Zinc</keyword>
<proteinExistence type="predicted"/>
<accession>A0A6A6QYY2</accession>
<dbReference type="Pfam" id="PF13639">
    <property type="entry name" value="zf-RING_2"/>
    <property type="match status" value="1"/>
</dbReference>
<evidence type="ECO:0000313" key="6">
    <source>
        <dbReference type="EMBL" id="KAF2497671.1"/>
    </source>
</evidence>
<dbReference type="PROSITE" id="PS50089">
    <property type="entry name" value="ZF_RING_2"/>
    <property type="match status" value="1"/>
</dbReference>
<dbReference type="Gene3D" id="3.30.40.10">
    <property type="entry name" value="Zinc/RING finger domain, C3HC4 (zinc finger)"/>
    <property type="match status" value="1"/>
</dbReference>
<keyword evidence="1" id="KW-0479">Metal-binding</keyword>
<dbReference type="AlphaFoldDB" id="A0A6A6QYY2"/>
<evidence type="ECO:0000256" key="1">
    <source>
        <dbReference type="ARBA" id="ARBA00022723"/>
    </source>
</evidence>
<protein>
    <recommendedName>
        <fullName evidence="5">RING-type domain-containing protein</fullName>
    </recommendedName>
</protein>
<organism evidence="6 7">
    <name type="scientific">Lophium mytilinum</name>
    <dbReference type="NCBI Taxonomy" id="390894"/>
    <lineage>
        <taxon>Eukaryota</taxon>
        <taxon>Fungi</taxon>
        <taxon>Dikarya</taxon>
        <taxon>Ascomycota</taxon>
        <taxon>Pezizomycotina</taxon>
        <taxon>Dothideomycetes</taxon>
        <taxon>Pleosporomycetidae</taxon>
        <taxon>Mytilinidiales</taxon>
        <taxon>Mytilinidiaceae</taxon>
        <taxon>Lophium</taxon>
    </lineage>
</organism>
<dbReference type="InterPro" id="IPR013083">
    <property type="entry name" value="Znf_RING/FYVE/PHD"/>
</dbReference>
<gene>
    <name evidence="6" type="ORF">BU16DRAFT_559410</name>
</gene>
<dbReference type="SMART" id="SM00184">
    <property type="entry name" value="RING"/>
    <property type="match status" value="1"/>
</dbReference>
<dbReference type="PANTHER" id="PTHR14155:SF627">
    <property type="entry name" value="OS06G0192800 PROTEIN"/>
    <property type="match status" value="1"/>
</dbReference>
<dbReference type="InterPro" id="IPR001841">
    <property type="entry name" value="Znf_RING"/>
</dbReference>
<dbReference type="OrthoDB" id="3690055at2759"/>
<dbReference type="EMBL" id="MU004186">
    <property type="protein sequence ID" value="KAF2497671.1"/>
    <property type="molecule type" value="Genomic_DNA"/>
</dbReference>
<dbReference type="PANTHER" id="PTHR14155">
    <property type="entry name" value="RING FINGER DOMAIN-CONTAINING"/>
    <property type="match status" value="1"/>
</dbReference>
<feature type="domain" description="RING-type" evidence="5">
    <location>
        <begin position="328"/>
        <end position="369"/>
    </location>
</feature>
<dbReference type="Proteomes" id="UP000799750">
    <property type="component" value="Unassembled WGS sequence"/>
</dbReference>
<dbReference type="SUPFAM" id="SSF57850">
    <property type="entry name" value="RING/U-box"/>
    <property type="match status" value="1"/>
</dbReference>
<evidence type="ECO:0000256" key="2">
    <source>
        <dbReference type="ARBA" id="ARBA00022771"/>
    </source>
</evidence>
<evidence type="ECO:0000259" key="5">
    <source>
        <dbReference type="PROSITE" id="PS50089"/>
    </source>
</evidence>